<dbReference type="InterPro" id="IPR022193">
    <property type="entry name" value="DUF3718"/>
</dbReference>
<evidence type="ECO:0000313" key="3">
    <source>
        <dbReference type="Proteomes" id="UP000631300"/>
    </source>
</evidence>
<feature type="signal peptide" evidence="1">
    <location>
        <begin position="1"/>
        <end position="29"/>
    </location>
</feature>
<dbReference type="Proteomes" id="UP000631300">
    <property type="component" value="Unassembled WGS sequence"/>
</dbReference>
<keyword evidence="1" id="KW-0732">Signal</keyword>
<dbReference type="Pfam" id="PF12514">
    <property type="entry name" value="DUF3718"/>
    <property type="match status" value="1"/>
</dbReference>
<protein>
    <recommendedName>
        <fullName evidence="4">DUF3718 domain-containing protein</fullName>
    </recommendedName>
</protein>
<sequence length="133" mass="15051">MTSFKHRITTIVKTGAVLTTLAFSSHALAVDPYVENMLIGFCKASMRNDVLALHRSIRSHRMDYVTVADKVVCNSQPIMNFAMQYGAVDTYRSFERRLPSTLRKRIEIRDMSSISESDDVWAVTFDVANDVAK</sequence>
<reference evidence="2" key="2">
    <citation type="submission" date="2020-09" db="EMBL/GenBank/DDBJ databases">
        <authorList>
            <person name="Sun Q."/>
            <person name="Kim S."/>
        </authorList>
    </citation>
    <scope>NUCLEOTIDE SEQUENCE</scope>
    <source>
        <strain evidence="2">KCTC 22164</strain>
    </source>
</reference>
<dbReference type="EMBL" id="BMXP01000001">
    <property type="protein sequence ID" value="GGW76458.1"/>
    <property type="molecule type" value="Genomic_DNA"/>
</dbReference>
<evidence type="ECO:0008006" key="4">
    <source>
        <dbReference type="Google" id="ProtNLM"/>
    </source>
</evidence>
<proteinExistence type="predicted"/>
<dbReference type="RefSeq" id="WP_189403627.1">
    <property type="nucleotide sequence ID" value="NZ_BMXP01000001.1"/>
</dbReference>
<organism evidence="2 3">
    <name type="scientific">Alteromonas halophila</name>
    <dbReference type="NCBI Taxonomy" id="516698"/>
    <lineage>
        <taxon>Bacteria</taxon>
        <taxon>Pseudomonadati</taxon>
        <taxon>Pseudomonadota</taxon>
        <taxon>Gammaproteobacteria</taxon>
        <taxon>Alteromonadales</taxon>
        <taxon>Alteromonadaceae</taxon>
        <taxon>Alteromonas/Salinimonas group</taxon>
        <taxon>Alteromonas</taxon>
    </lineage>
</organism>
<comment type="caution">
    <text evidence="2">The sequence shown here is derived from an EMBL/GenBank/DDBJ whole genome shotgun (WGS) entry which is preliminary data.</text>
</comment>
<accession>A0A918MVE4</accession>
<dbReference type="AlphaFoldDB" id="A0A918MVE4"/>
<evidence type="ECO:0000256" key="1">
    <source>
        <dbReference type="SAM" id="SignalP"/>
    </source>
</evidence>
<reference evidence="2" key="1">
    <citation type="journal article" date="2014" name="Int. J. Syst. Evol. Microbiol.">
        <title>Complete genome sequence of Corynebacterium casei LMG S-19264T (=DSM 44701T), isolated from a smear-ripened cheese.</title>
        <authorList>
            <consortium name="US DOE Joint Genome Institute (JGI-PGF)"/>
            <person name="Walter F."/>
            <person name="Albersmeier A."/>
            <person name="Kalinowski J."/>
            <person name="Ruckert C."/>
        </authorList>
    </citation>
    <scope>NUCLEOTIDE SEQUENCE</scope>
    <source>
        <strain evidence="2">KCTC 22164</strain>
    </source>
</reference>
<name>A0A918MVE4_9ALTE</name>
<gene>
    <name evidence="2" type="ORF">GCM10007391_06370</name>
</gene>
<feature type="chain" id="PRO_5037978656" description="DUF3718 domain-containing protein" evidence="1">
    <location>
        <begin position="30"/>
        <end position="133"/>
    </location>
</feature>
<evidence type="ECO:0000313" key="2">
    <source>
        <dbReference type="EMBL" id="GGW76458.1"/>
    </source>
</evidence>
<keyword evidence="3" id="KW-1185">Reference proteome</keyword>